<dbReference type="SMART" id="SM00073">
    <property type="entry name" value="HPT"/>
    <property type="match status" value="1"/>
</dbReference>
<dbReference type="Pfam" id="PF02895">
    <property type="entry name" value="H-kinase_dim"/>
    <property type="match status" value="1"/>
</dbReference>
<dbReference type="SMART" id="SM00448">
    <property type="entry name" value="REC"/>
    <property type="match status" value="1"/>
</dbReference>
<dbReference type="PANTHER" id="PTHR43395">
    <property type="entry name" value="SENSOR HISTIDINE KINASE CHEA"/>
    <property type="match status" value="1"/>
</dbReference>
<feature type="transmembrane region" description="Helical" evidence="17">
    <location>
        <begin position="166"/>
        <end position="184"/>
    </location>
</feature>
<feature type="domain" description="CheW-like" evidence="20">
    <location>
        <begin position="858"/>
        <end position="986"/>
    </location>
</feature>
<dbReference type="InterPro" id="IPR008207">
    <property type="entry name" value="Sig_transdc_His_kin_Hpt_dom"/>
</dbReference>
<evidence type="ECO:0000256" key="14">
    <source>
        <dbReference type="PROSITE-ProRule" id="PRU00110"/>
    </source>
</evidence>
<evidence type="ECO:0000256" key="12">
    <source>
        <dbReference type="ARBA" id="ARBA00035100"/>
    </source>
</evidence>
<dbReference type="GO" id="GO:0000155">
    <property type="term" value="F:phosphorelay sensor kinase activity"/>
    <property type="evidence" value="ECO:0007669"/>
    <property type="project" value="InterPro"/>
</dbReference>
<evidence type="ECO:0000259" key="20">
    <source>
        <dbReference type="PROSITE" id="PS50851"/>
    </source>
</evidence>
<dbReference type="InterPro" id="IPR005467">
    <property type="entry name" value="His_kinase_dom"/>
</dbReference>
<dbReference type="SUPFAM" id="SSF50341">
    <property type="entry name" value="CheW-like"/>
    <property type="match status" value="2"/>
</dbReference>
<dbReference type="InterPro" id="IPR036061">
    <property type="entry name" value="CheW-like_dom_sf"/>
</dbReference>
<dbReference type="InterPro" id="IPR002545">
    <property type="entry name" value="CheW-lke_dom"/>
</dbReference>
<evidence type="ECO:0000259" key="21">
    <source>
        <dbReference type="PROSITE" id="PS50894"/>
    </source>
</evidence>
<keyword evidence="10" id="KW-0902">Two-component regulatory system</keyword>
<dbReference type="SMART" id="SM00260">
    <property type="entry name" value="CheW"/>
    <property type="match status" value="2"/>
</dbReference>
<dbReference type="AlphaFoldDB" id="Q8VL11"/>
<dbReference type="InterPro" id="IPR051315">
    <property type="entry name" value="Bact_Chemotaxis_CheA"/>
</dbReference>
<evidence type="ECO:0000256" key="13">
    <source>
        <dbReference type="PIRSR" id="PIRSR604254-1"/>
    </source>
</evidence>
<dbReference type="InterPro" id="IPR036641">
    <property type="entry name" value="HPT_dom_sf"/>
</dbReference>
<feature type="transmembrane region" description="Helical" evidence="17">
    <location>
        <begin position="140"/>
        <end position="160"/>
    </location>
</feature>
<dbReference type="Pfam" id="PF02518">
    <property type="entry name" value="HATPase_c"/>
    <property type="match status" value="1"/>
</dbReference>
<keyword evidence="5 15" id="KW-0597">Phosphoprotein</keyword>
<keyword evidence="7 17" id="KW-0812">Transmembrane</keyword>
<dbReference type="Gene3D" id="2.30.30.40">
    <property type="entry name" value="SH3 Domains"/>
    <property type="match status" value="1"/>
</dbReference>
<dbReference type="InterPro" id="IPR011006">
    <property type="entry name" value="CheY-like_superfamily"/>
</dbReference>
<evidence type="ECO:0000256" key="16">
    <source>
        <dbReference type="SAM" id="MobiDB-lite"/>
    </source>
</evidence>
<dbReference type="SMART" id="SM00387">
    <property type="entry name" value="HATPase_c"/>
    <property type="match status" value="1"/>
</dbReference>
<evidence type="ECO:0000256" key="5">
    <source>
        <dbReference type="ARBA" id="ARBA00022553"/>
    </source>
</evidence>
<feature type="transmembrane region" description="Helical" evidence="17">
    <location>
        <begin position="110"/>
        <end position="133"/>
    </location>
</feature>
<dbReference type="GO" id="GO:0005737">
    <property type="term" value="C:cytoplasm"/>
    <property type="evidence" value="ECO:0007669"/>
    <property type="project" value="InterPro"/>
</dbReference>
<dbReference type="GO" id="GO:0006935">
    <property type="term" value="P:chemotaxis"/>
    <property type="evidence" value="ECO:0007669"/>
    <property type="project" value="InterPro"/>
</dbReference>
<feature type="domain" description="CheW-like" evidence="20">
    <location>
        <begin position="696"/>
        <end position="836"/>
    </location>
</feature>
<evidence type="ECO:0000256" key="17">
    <source>
        <dbReference type="SAM" id="Phobius"/>
    </source>
</evidence>
<dbReference type="PROSITE" id="PS50851">
    <property type="entry name" value="CHEW"/>
    <property type="match status" value="2"/>
</dbReference>
<dbReference type="CDD" id="cd00088">
    <property type="entry name" value="HPT"/>
    <property type="match status" value="1"/>
</dbReference>
<feature type="binding site" evidence="13">
    <location>
        <position position="198"/>
    </location>
    <ligand>
        <name>Zn(2+)</name>
        <dbReference type="ChEBI" id="CHEBI:29105"/>
    </ligand>
</feature>
<evidence type="ECO:0000256" key="2">
    <source>
        <dbReference type="ARBA" id="ARBA00004141"/>
    </source>
</evidence>
<feature type="transmembrane region" description="Helical" evidence="17">
    <location>
        <begin position="21"/>
        <end position="42"/>
    </location>
</feature>
<dbReference type="SUPFAM" id="SSF47384">
    <property type="entry name" value="Homodimeric domain of signal transducing histidine kinase"/>
    <property type="match status" value="1"/>
</dbReference>
<evidence type="ECO:0000256" key="3">
    <source>
        <dbReference type="ARBA" id="ARBA00012438"/>
    </source>
</evidence>
<keyword evidence="9 17" id="KW-1133">Transmembrane helix</keyword>
<comment type="catalytic activity">
    <reaction evidence="1">
        <text>ATP + protein L-histidine = ADP + protein N-phospho-L-histidine.</text>
        <dbReference type="EC" id="2.7.13.3"/>
    </reaction>
</comment>
<dbReference type="EC" id="2.7.13.3" evidence="3"/>
<evidence type="ECO:0000256" key="6">
    <source>
        <dbReference type="ARBA" id="ARBA00022679"/>
    </source>
</evidence>
<dbReference type="PANTHER" id="PTHR43395:SF1">
    <property type="entry name" value="CHEMOTAXIS PROTEIN CHEA"/>
    <property type="match status" value="1"/>
</dbReference>
<dbReference type="InterPro" id="IPR003594">
    <property type="entry name" value="HATPase_dom"/>
</dbReference>
<dbReference type="SMART" id="SM01231">
    <property type="entry name" value="H-kinase_dim"/>
    <property type="match status" value="1"/>
</dbReference>
<evidence type="ECO:0000256" key="7">
    <source>
        <dbReference type="ARBA" id="ARBA00022692"/>
    </source>
</evidence>
<feature type="domain" description="Histidine kinase" evidence="18">
    <location>
        <begin position="444"/>
        <end position="694"/>
    </location>
</feature>
<keyword evidence="8 22" id="KW-0418">Kinase</keyword>
<dbReference type="EMBL" id="AF450326">
    <property type="protein sequence ID" value="AAL47021.1"/>
    <property type="molecule type" value="Genomic_DNA"/>
</dbReference>
<evidence type="ECO:0000256" key="8">
    <source>
        <dbReference type="ARBA" id="ARBA00022777"/>
    </source>
</evidence>
<reference evidence="22" key="1">
    <citation type="journal article" date="2002" name="FEMS Microbiol. Lett.">
        <title>A major chemotaxis gene cluster in Azospirillum brasilense and relationships between chemotaxis operons in alpha-proteobacteria.</title>
        <authorList>
            <person name="Hauwaerts D."/>
            <person name="Alexandre G."/>
            <person name="Das S.K."/>
            <person name="Vanderleyden J."/>
            <person name="Zhulin I.B."/>
        </authorList>
    </citation>
    <scope>NUCLEOTIDE SEQUENCE</scope>
    <source>
        <strain evidence="22">ATCC 29145</strain>
    </source>
</reference>
<dbReference type="SUPFAM" id="SSF55874">
    <property type="entry name" value="ATPase domain of HSP90 chaperone/DNA topoisomerase II/histidine kinase"/>
    <property type="match status" value="1"/>
</dbReference>
<dbReference type="PRINTS" id="PR00344">
    <property type="entry name" value="BCTRLSENSOR"/>
</dbReference>
<evidence type="ECO:0000256" key="9">
    <source>
        <dbReference type="ARBA" id="ARBA00022989"/>
    </source>
</evidence>
<dbReference type="InterPro" id="IPR036097">
    <property type="entry name" value="HisK_dim/P_sf"/>
</dbReference>
<dbReference type="InterPro" id="IPR001789">
    <property type="entry name" value="Sig_transdc_resp-reg_receiver"/>
</dbReference>
<dbReference type="SUPFAM" id="SSF52172">
    <property type="entry name" value="CheY-like"/>
    <property type="match status" value="1"/>
</dbReference>
<dbReference type="InterPro" id="IPR036890">
    <property type="entry name" value="HATPase_C_sf"/>
</dbReference>
<feature type="modified residue" description="Phosphohistidine" evidence="14">
    <location>
        <position position="252"/>
    </location>
</feature>
<evidence type="ECO:0000256" key="15">
    <source>
        <dbReference type="PROSITE-ProRule" id="PRU00169"/>
    </source>
</evidence>
<dbReference type="InterPro" id="IPR004105">
    <property type="entry name" value="CheA-like_dim"/>
</dbReference>
<keyword evidence="11 17" id="KW-0472">Membrane</keyword>
<name>Q8VL11_AZOBR</name>
<evidence type="ECO:0000256" key="1">
    <source>
        <dbReference type="ARBA" id="ARBA00000085"/>
    </source>
</evidence>
<dbReference type="Pfam" id="PF01627">
    <property type="entry name" value="Hpt"/>
    <property type="match status" value="1"/>
</dbReference>
<evidence type="ECO:0000256" key="10">
    <source>
        <dbReference type="ARBA" id="ARBA00023012"/>
    </source>
</evidence>
<sequence length="1129" mass="120370">MKPDSCFEFPVHTAGERAADAVIHAIGVIAGLIGASWVLAVTAGHASATEMVSLAAYGAGLVGMLSASAAYNMSPPGRRKAVLRRLDHAMIYVMIAGSYTPFTLNRLDGAAGLALGIGVWVVALGGVALKLFASWRYERLGFVLYLGLGWAILSVAEPLWRSLSPVTLLLLAVGGIVYTVGAFIHTLDRLPYNIPVWHALVIVAAACHFAAVAREFLTETNENLSVLDVELVRLEQNPNNPELLSNIFRLVHTIKGTCGFLGLPRLEKVAHASENVLGKFRDGELTINPEAVSLILQALDTIKSLLAVLEATEAEPPGDDLPLIERLNLCAEGKLGAAAAPAKPAAAPEPPPAPAVAAAEVAPASSGNLTLDELEAIWNATPGPTSTALAPVAAEPAEEPAPSHDLVVPDPDPVPAAAKMPAPAAEAASGAGAGGEAATKESAVAAQTIRVNVDLLENLMTMVSELVLTRNQLLQILRSQKESEFAAPLQRLNHVTSELQEGVMKTRMQPIGNAWAKLPRLVRDLSHELGKKIDLQMLGADTELDRQVLELIKDPLTHMVRNSADHGLEVPADRVRAGKSETGRITLNAYHEGGHIIIEIQDDGKGLAIDRIKQKAIQNGMASEGELAAMSDQQIIQFIMKPGFSTAAKVTNVSGRGVGMDVVKTNIEKIGGTIEIKSQQGKGSTFVIKIPLTLAIVSALIVECAGERFAIPQISVVELVRAAADSEHTIERLKGTPVLRLRNRLLPLVSLQELLRLDDQEGGEKKTDETFIVVTQVGTYTFGIMVDRVFDTEEIVVKPVAPILRHIEMFSGNTIFGDGSVIMILDPNGIASATGEMAMGETASKEATSVQATRQEDKMALLLFRAGAGAPKGVPLSLVARLEDVDLASVESSNGMPVVQYRGKLMPLVPIDPGFMIGQEGRQPVLVFADGDRSMGLIVDEIVDIVEERLVEQLTADRPGLMGSAIIAGKATDVLDAGFFLTQAYKDWFGSSSTDAYEEERALQRVLLVDDSPFFRNLLTPLLSVAGYDVTAVENANEALALCEAGEDFDVIVSDIEMPGMSGFDFAEAVRQGGTRWSGTPMVALSSHASPRDLDRGRQAGFTDYVAKFDRDALLYALQQTLSEQKGAA</sequence>
<evidence type="ECO:0000256" key="11">
    <source>
        <dbReference type="ARBA" id="ARBA00023136"/>
    </source>
</evidence>
<gene>
    <name evidence="22" type="primary">cheA</name>
</gene>
<dbReference type="CDD" id="cd17546">
    <property type="entry name" value="REC_hyHK_CKI1_RcsC-like"/>
    <property type="match status" value="1"/>
</dbReference>
<protein>
    <recommendedName>
        <fullName evidence="4">Chemotaxis protein CheA</fullName>
        <ecNumber evidence="3">2.7.13.3</ecNumber>
    </recommendedName>
</protein>
<comment type="subcellular location">
    <subcellularLocation>
        <location evidence="2">Membrane</location>
        <topology evidence="2">Multi-pass membrane protein</topology>
    </subcellularLocation>
</comment>
<dbReference type="CDD" id="cd00731">
    <property type="entry name" value="CheA_reg"/>
    <property type="match status" value="1"/>
</dbReference>
<dbReference type="FunFam" id="3.30.565.10:FF:000016">
    <property type="entry name" value="Chemotaxis protein CheA, putative"/>
    <property type="match status" value="1"/>
</dbReference>
<dbReference type="Pfam" id="PF00072">
    <property type="entry name" value="Response_reg"/>
    <property type="match status" value="1"/>
</dbReference>
<feature type="compositionally biased region" description="Low complexity" evidence="16">
    <location>
        <begin position="415"/>
        <end position="434"/>
    </location>
</feature>
<dbReference type="InterPro" id="IPR004358">
    <property type="entry name" value="Sig_transdc_His_kin-like_C"/>
</dbReference>
<dbReference type="InterPro" id="IPR037006">
    <property type="entry name" value="CheA-like_homodim_sf"/>
</dbReference>
<feature type="domain" description="Response regulatory" evidence="19">
    <location>
        <begin position="1005"/>
        <end position="1123"/>
    </location>
</feature>
<dbReference type="GO" id="GO:0016020">
    <property type="term" value="C:membrane"/>
    <property type="evidence" value="ECO:0007669"/>
    <property type="project" value="UniProtKB-SubCell"/>
</dbReference>
<feature type="transmembrane region" description="Helical" evidence="17">
    <location>
        <begin position="54"/>
        <end position="74"/>
    </location>
</feature>
<keyword evidence="13" id="KW-0862">Zinc</keyword>
<comment type="function">
    <text evidence="12">Involved in the transmission of sensory signals from the chemoreceptors to the flagellar motors. CheA is autophosphorylated; it can transfer its phosphate group to either CheB or CheY.</text>
</comment>
<feature type="domain" description="HPt" evidence="21">
    <location>
        <begin position="205"/>
        <end position="309"/>
    </location>
</feature>
<dbReference type="Pfam" id="PF01584">
    <property type="entry name" value="CheW"/>
    <property type="match status" value="2"/>
</dbReference>
<feature type="modified residue" description="4-aspartylphosphate" evidence="15">
    <location>
        <position position="1055"/>
    </location>
</feature>
<dbReference type="SUPFAM" id="SSF47226">
    <property type="entry name" value="Histidine-containing phosphotransfer domain, HPT domain"/>
    <property type="match status" value="1"/>
</dbReference>
<feature type="transmembrane region" description="Helical" evidence="17">
    <location>
        <begin position="86"/>
        <end position="104"/>
    </location>
</feature>
<dbReference type="GO" id="GO:0046872">
    <property type="term" value="F:metal ion binding"/>
    <property type="evidence" value="ECO:0007669"/>
    <property type="project" value="UniProtKB-KW"/>
</dbReference>
<dbReference type="Gene3D" id="3.40.50.2300">
    <property type="match status" value="1"/>
</dbReference>
<evidence type="ECO:0000259" key="18">
    <source>
        <dbReference type="PROSITE" id="PS50109"/>
    </source>
</evidence>
<dbReference type="CDD" id="cd16916">
    <property type="entry name" value="HATPase_CheA-like"/>
    <property type="match status" value="1"/>
</dbReference>
<dbReference type="Gene3D" id="1.20.120.160">
    <property type="entry name" value="HPT domain"/>
    <property type="match status" value="1"/>
</dbReference>
<accession>Q8VL11</accession>
<dbReference type="Pfam" id="PF03006">
    <property type="entry name" value="HlyIII"/>
    <property type="match status" value="1"/>
</dbReference>
<dbReference type="InterPro" id="IPR004254">
    <property type="entry name" value="AdipoR/HlyIII-related"/>
</dbReference>
<dbReference type="PROSITE" id="PS50894">
    <property type="entry name" value="HPT"/>
    <property type="match status" value="1"/>
</dbReference>
<feature type="region of interest" description="Disordered" evidence="16">
    <location>
        <begin position="410"/>
        <end position="434"/>
    </location>
</feature>
<organism evidence="22">
    <name type="scientific">Azospirillum brasilense</name>
    <dbReference type="NCBI Taxonomy" id="192"/>
    <lineage>
        <taxon>Bacteria</taxon>
        <taxon>Pseudomonadati</taxon>
        <taxon>Pseudomonadota</taxon>
        <taxon>Alphaproteobacteria</taxon>
        <taxon>Rhodospirillales</taxon>
        <taxon>Azospirillaceae</taxon>
        <taxon>Azospirillum</taxon>
    </lineage>
</organism>
<proteinExistence type="predicted"/>
<dbReference type="Gene3D" id="1.10.287.560">
    <property type="entry name" value="Histidine kinase CheA-like, homodimeric domain"/>
    <property type="match status" value="1"/>
</dbReference>
<keyword evidence="13" id="KW-0479">Metal-binding</keyword>
<dbReference type="Gene3D" id="3.30.565.10">
    <property type="entry name" value="Histidine kinase-like ATPase, C-terminal domain"/>
    <property type="match status" value="1"/>
</dbReference>
<evidence type="ECO:0000313" key="22">
    <source>
        <dbReference type="EMBL" id="AAL47021.1"/>
    </source>
</evidence>
<dbReference type="PROSITE" id="PS50109">
    <property type="entry name" value="HIS_KIN"/>
    <property type="match status" value="1"/>
</dbReference>
<evidence type="ECO:0000256" key="4">
    <source>
        <dbReference type="ARBA" id="ARBA00021495"/>
    </source>
</evidence>
<keyword evidence="6" id="KW-0808">Transferase</keyword>
<dbReference type="PROSITE" id="PS50110">
    <property type="entry name" value="RESPONSE_REGULATORY"/>
    <property type="match status" value="1"/>
</dbReference>
<feature type="transmembrane region" description="Helical" evidence="17">
    <location>
        <begin position="196"/>
        <end position="213"/>
    </location>
</feature>
<evidence type="ECO:0000259" key="19">
    <source>
        <dbReference type="PROSITE" id="PS50110"/>
    </source>
</evidence>